<dbReference type="RefSeq" id="WP_171778757.1">
    <property type="nucleotide sequence ID" value="NZ_CP045273.1"/>
</dbReference>
<dbReference type="GO" id="GO:0009294">
    <property type="term" value="P:DNA-mediated transformation"/>
    <property type="evidence" value="ECO:0007669"/>
    <property type="project" value="InterPro"/>
</dbReference>
<dbReference type="InterPro" id="IPR057666">
    <property type="entry name" value="DrpA_SLOG"/>
</dbReference>
<gene>
    <name evidence="3" type="ORF">FDZ14_32230</name>
</gene>
<organism evidence="3 4">
    <name type="scientific">Priestia megaterium</name>
    <name type="common">Bacillus megaterium</name>
    <dbReference type="NCBI Taxonomy" id="1404"/>
    <lineage>
        <taxon>Bacteria</taxon>
        <taxon>Bacillati</taxon>
        <taxon>Bacillota</taxon>
        <taxon>Bacilli</taxon>
        <taxon>Bacillales</taxon>
        <taxon>Bacillaceae</taxon>
        <taxon>Priestia</taxon>
    </lineage>
</organism>
<dbReference type="Proteomes" id="UP000501076">
    <property type="component" value="Plasmid pFDU301A"/>
</dbReference>
<reference evidence="3 4" key="1">
    <citation type="submission" date="2019-10" db="EMBL/GenBank/DDBJ databases">
        <title>Complete genome sequences for adaption low water activity.</title>
        <authorList>
            <person name="Zhao L."/>
            <person name="Zhong J."/>
        </authorList>
    </citation>
    <scope>NUCLEOTIDE SEQUENCE [LARGE SCALE GENOMIC DNA]</scope>
    <source>
        <strain evidence="3 4">FDU301</strain>
        <plasmid evidence="4">pfdu301a</plasmid>
    </source>
</reference>
<protein>
    <recommendedName>
        <fullName evidence="2">Smf/DprA SLOG domain-containing protein</fullName>
    </recommendedName>
</protein>
<evidence type="ECO:0000256" key="1">
    <source>
        <dbReference type="ARBA" id="ARBA00006525"/>
    </source>
</evidence>
<accession>A0A6M6E1U2</accession>
<evidence type="ECO:0000259" key="2">
    <source>
        <dbReference type="Pfam" id="PF02481"/>
    </source>
</evidence>
<keyword evidence="3" id="KW-0614">Plasmid</keyword>
<dbReference type="PANTHER" id="PTHR43022:SF1">
    <property type="entry name" value="PROTEIN SMF"/>
    <property type="match status" value="1"/>
</dbReference>
<dbReference type="SUPFAM" id="SSF102405">
    <property type="entry name" value="MCP/YpsA-like"/>
    <property type="match status" value="1"/>
</dbReference>
<dbReference type="InterPro" id="IPR003488">
    <property type="entry name" value="DprA"/>
</dbReference>
<comment type="similarity">
    <text evidence="1">Belongs to the DprA/Smf family.</text>
</comment>
<evidence type="ECO:0000313" key="4">
    <source>
        <dbReference type="Proteomes" id="UP000501076"/>
    </source>
</evidence>
<geneLocation type="plasmid" evidence="4">
    <name>pfdu301a</name>
</geneLocation>
<dbReference type="PANTHER" id="PTHR43022">
    <property type="entry name" value="PROTEIN SMF"/>
    <property type="match status" value="1"/>
</dbReference>
<dbReference type="EMBL" id="CP045273">
    <property type="protein sequence ID" value="QJX80760.1"/>
    <property type="molecule type" value="Genomic_DNA"/>
</dbReference>
<name>A0A6M6E1U2_PRIMG</name>
<proteinExistence type="inferred from homology"/>
<sequence length="201" mass="22576">MLVVGKLQEWNTEDLVAIIGPRKASKAECMVAYSLARKCAEKGKIVVSGLAEGIDTYAHRGALDGGGQTIAILSTSIDENIFPSFNQQLAKDIKEKGSLIHLFELSSRAADKKFGKIKHEKPRYILRLLERDIYLAYICPTIMAVSNKKITGGTRWGVNYALHFNKDVWQYNNNGKPINLNYVKAEVDWTMELQYLLKSPI</sequence>
<dbReference type="Gene3D" id="3.40.50.450">
    <property type="match status" value="1"/>
</dbReference>
<evidence type="ECO:0000313" key="3">
    <source>
        <dbReference type="EMBL" id="QJX80760.1"/>
    </source>
</evidence>
<dbReference type="Pfam" id="PF02481">
    <property type="entry name" value="DNA_processg_A"/>
    <property type="match status" value="1"/>
</dbReference>
<feature type="domain" description="Smf/DprA SLOG" evidence="2">
    <location>
        <begin position="4"/>
        <end position="173"/>
    </location>
</feature>
<dbReference type="AlphaFoldDB" id="A0A6M6E1U2"/>